<feature type="signal peptide" evidence="1">
    <location>
        <begin position="1"/>
        <end position="20"/>
    </location>
</feature>
<dbReference type="Proteomes" id="UP000215127">
    <property type="component" value="Chromosome 4"/>
</dbReference>
<dbReference type="EMBL" id="LT853695">
    <property type="protein sequence ID" value="SMQ50279.1"/>
    <property type="molecule type" value="Genomic_DNA"/>
</dbReference>
<name>A0A1X7RSA7_ZYMT9</name>
<keyword evidence="3" id="KW-1185">Reference proteome</keyword>
<dbReference type="AlphaFoldDB" id="A0A1X7RSA7"/>
<proteinExistence type="predicted"/>
<evidence type="ECO:0008006" key="4">
    <source>
        <dbReference type="Google" id="ProtNLM"/>
    </source>
</evidence>
<evidence type="ECO:0000313" key="2">
    <source>
        <dbReference type="EMBL" id="SMQ50279.1"/>
    </source>
</evidence>
<reference evidence="2 3" key="1">
    <citation type="submission" date="2016-06" db="EMBL/GenBank/DDBJ databases">
        <authorList>
            <person name="Kjaerup R.B."/>
            <person name="Dalgaard T.S."/>
            <person name="Juul-Madsen H.R."/>
        </authorList>
    </citation>
    <scope>NUCLEOTIDE SEQUENCE [LARGE SCALE GENOMIC DNA]</scope>
</reference>
<sequence length="217" mass="22723">MMDSMLLHIALFCLLGISAAQIIPTNLTLTFSSSSQGSSNSCADSSSTSGLTFTTSPLPTVGQCFNLADIFTNSTNSSTNNQTYSVTNFETYDPAANYSSIHYSQPNTSTTADATQRAARAVYLYSAADCQQGNVDNNGETLEPYFVWSCQNLGECFEVGIGVNSFVVSPAERGFAGGREECLMAEAVGANGGLELKGSAAMTLMMACAVIVGVGIL</sequence>
<gene>
    <name evidence="2" type="ORF">ZT3D7_G5432</name>
</gene>
<feature type="chain" id="PRO_5013005146" description="Ig-like domain-containing protein" evidence="1">
    <location>
        <begin position="21"/>
        <end position="217"/>
    </location>
</feature>
<keyword evidence="1" id="KW-0732">Signal</keyword>
<accession>A0A1X7RSA7</accession>
<organism evidence="2 3">
    <name type="scientific">Zymoseptoria tritici (strain ST99CH_3D7)</name>
    <dbReference type="NCBI Taxonomy" id="1276538"/>
    <lineage>
        <taxon>Eukaryota</taxon>
        <taxon>Fungi</taxon>
        <taxon>Dikarya</taxon>
        <taxon>Ascomycota</taxon>
        <taxon>Pezizomycotina</taxon>
        <taxon>Dothideomycetes</taxon>
        <taxon>Dothideomycetidae</taxon>
        <taxon>Mycosphaerellales</taxon>
        <taxon>Mycosphaerellaceae</taxon>
        <taxon>Zymoseptoria</taxon>
    </lineage>
</organism>
<evidence type="ECO:0000313" key="3">
    <source>
        <dbReference type="Proteomes" id="UP000215127"/>
    </source>
</evidence>
<evidence type="ECO:0000256" key="1">
    <source>
        <dbReference type="SAM" id="SignalP"/>
    </source>
</evidence>
<protein>
    <recommendedName>
        <fullName evidence="4">Ig-like domain-containing protein</fullName>
    </recommendedName>
</protein>